<dbReference type="EMBL" id="ASGP02000002">
    <property type="protein sequence ID" value="KAH9521670.1"/>
    <property type="molecule type" value="Genomic_DNA"/>
</dbReference>
<dbReference type="Pfam" id="PF24064">
    <property type="entry name" value="HTH_NPRL3"/>
    <property type="match status" value="1"/>
</dbReference>
<proteinExistence type="inferred from homology"/>
<evidence type="ECO:0000256" key="3">
    <source>
        <dbReference type="SAM" id="MobiDB-lite"/>
    </source>
</evidence>
<dbReference type="Pfam" id="PF03666">
    <property type="entry name" value="NPR3"/>
    <property type="match status" value="1"/>
</dbReference>
<protein>
    <recommendedName>
        <fullName evidence="2">GATOR complex protein NPRL3</fullName>
    </recommendedName>
    <alternativeName>
        <fullName evidence="2">Nitrogen permease regulator 3-like protein</fullName>
    </alternativeName>
</protein>
<dbReference type="GO" id="GO:1990130">
    <property type="term" value="C:GATOR1 complex"/>
    <property type="evidence" value="ECO:0007669"/>
    <property type="project" value="UniProtKB-UniRule"/>
</dbReference>
<accession>A0A922I6L7</accession>
<keyword evidence="7" id="KW-1185">Reference proteome</keyword>
<comment type="similarity">
    <text evidence="1 2">Belongs to the NPR3 family.</text>
</comment>
<dbReference type="InterPro" id="IPR005365">
    <property type="entry name" value="Npr3"/>
</dbReference>
<dbReference type="GO" id="GO:1904262">
    <property type="term" value="P:negative regulation of TORC1 signaling"/>
    <property type="evidence" value="ECO:0007669"/>
    <property type="project" value="TreeGrafter"/>
</dbReference>
<feature type="domain" description="GATOR1 complex protein NPRL3 C-terminal HTH" evidence="4">
    <location>
        <begin position="643"/>
        <end position="695"/>
    </location>
</feature>
<keyword evidence="2" id="KW-0732">Signal</keyword>
<reference evidence="5" key="2">
    <citation type="submission" date="2020-06" db="EMBL/GenBank/DDBJ databases">
        <authorList>
            <person name="Ji K."/>
            <person name="Li J."/>
        </authorList>
    </citation>
    <scope>NUCLEOTIDE SEQUENCE</scope>
    <source>
        <strain evidence="5">JKM2019</strain>
        <tissue evidence="5">Whole body</tissue>
    </source>
</reference>
<organism evidence="6 7">
    <name type="scientific">Dermatophagoides farinae</name>
    <name type="common">American house dust mite</name>
    <dbReference type="NCBI Taxonomy" id="6954"/>
    <lineage>
        <taxon>Eukaryota</taxon>
        <taxon>Metazoa</taxon>
        <taxon>Ecdysozoa</taxon>
        <taxon>Arthropoda</taxon>
        <taxon>Chelicerata</taxon>
        <taxon>Arachnida</taxon>
        <taxon>Acari</taxon>
        <taxon>Acariformes</taxon>
        <taxon>Sarcoptiformes</taxon>
        <taxon>Astigmata</taxon>
        <taxon>Psoroptidia</taxon>
        <taxon>Analgoidea</taxon>
        <taxon>Pyroglyphidae</taxon>
        <taxon>Dermatophagoidinae</taxon>
        <taxon>Dermatophagoides</taxon>
    </lineage>
</organism>
<name>A0A922I6L7_DERFA</name>
<feature type="region of interest" description="Disordered" evidence="3">
    <location>
        <begin position="476"/>
        <end position="500"/>
    </location>
</feature>
<dbReference type="PANTHER" id="PTHR13153">
    <property type="entry name" value="CGTHBA PROTEIN -14 GENE PROTEIN"/>
    <property type="match status" value="1"/>
</dbReference>
<evidence type="ECO:0000313" key="5">
    <source>
        <dbReference type="EMBL" id="KAH7639616.1"/>
    </source>
</evidence>
<dbReference type="InterPro" id="IPR056603">
    <property type="entry name" value="HTH_NPRL3"/>
</dbReference>
<sequence>MMINSVDDLSRLNVSDETTPLGVFLVKSDSTEEKLLFRFPYVMIDEPIPSIQYNQNQYALIIPQDNNNITNLNNRTTNILNDSTTTQQQSSLLPAYTELTSSSISIDNNDKVEITKVIGLTDSAFSNLFGAVKRKLCDQKFELKVDNVRFVGHPMLVDKHCFHIVFALKADAQHDIVKSYHELSQHIAISLRSEEKRCKYFTKQSKIMISCHDEISVPSMAGDHHHPSGENAKQSSSTTAQLSPYKLILDKCQLANELKEIFLQLCNEGIVQLKMNQWINLNFCLPQKVHRRLMESPLAPPITPANIQLCLKKLRPYHTFLLLIEMDCLLQSLPQDVSPSFVRLIRVSNPLKNLLELSADADITLSQVFNIVAELVYWGKATIIFPLCESNHYMLHPSASTAIDSRFIAEFQQQFPCESLLRIMSKFSLGVSLSQFKNPMNSADQECKFVRMIVWMLRKRLLLQLHMYVLFLPLSNESPSSSSSSSSVTINTSSSSMMINKDNHNNRLIHNNEQQQTEPILLSDQISITNSSSCPTSDTCSPPSIAASPISSSNMMMTATTMRMAIIKELNETSPSSMMNDQHLNSNQQPLPPPPPPSLIVSNPSTIPSDTIPITDQSSFKESSELILKSIRLNDDEIQQVLAVPAADNIDDIRLFAKLVPYFDGHHHIEDIMYYENLRRSHIITLIDKFRDVLIVCHYEDTTVAELLPYNTL</sequence>
<reference evidence="6" key="4">
    <citation type="journal article" date="2022" name="Res Sq">
        <title>Comparative Genomics Reveals Insights into the Divergent Evolution of Astigmatic Mites and Household Pest Adaptations.</title>
        <authorList>
            <person name="Xiong Q."/>
            <person name="Wan A.T.-Y."/>
            <person name="Liu X.-Y."/>
            <person name="Fung C.S.-H."/>
            <person name="Xiao X."/>
            <person name="Malainual N."/>
            <person name="Hou J."/>
            <person name="Wang L."/>
            <person name="Wang M."/>
            <person name="Yang K."/>
            <person name="Cui Y."/>
            <person name="Leung E."/>
            <person name="Nong W."/>
            <person name="Shin S.-K."/>
            <person name="Au S."/>
            <person name="Jeong K.Y."/>
            <person name="Chew F.T."/>
            <person name="Hui J."/>
            <person name="Leung T.F."/>
            <person name="Tungtrongchitr A."/>
            <person name="Zhong N."/>
            <person name="Liu Z."/>
            <person name="Tsui S."/>
        </authorList>
    </citation>
    <scope>NUCLEOTIDE SEQUENCE</scope>
    <source>
        <strain evidence="6">Derf</strain>
        <tissue evidence="6">Whole organism</tissue>
    </source>
</reference>
<dbReference type="Proteomes" id="UP000790347">
    <property type="component" value="Unassembled WGS sequence"/>
</dbReference>
<evidence type="ECO:0000256" key="2">
    <source>
        <dbReference type="RuleBase" id="RU368069"/>
    </source>
</evidence>
<gene>
    <name evidence="6" type="primary">NPRL3</name>
    <name evidence="6" type="ORF">DERF_005306</name>
    <name evidence="5" type="ORF">HUG17_3649</name>
</gene>
<feature type="compositionally biased region" description="Low complexity" evidence="3">
    <location>
        <begin position="476"/>
        <end position="496"/>
    </location>
</feature>
<comment type="caution">
    <text evidence="6">The sequence shown here is derived from an EMBL/GenBank/DDBJ whole genome shotgun (WGS) entry which is preliminary data.</text>
</comment>
<dbReference type="GO" id="GO:0034198">
    <property type="term" value="P:cellular response to amino acid starvation"/>
    <property type="evidence" value="ECO:0007669"/>
    <property type="project" value="UniProtKB-UniRule"/>
</dbReference>
<comment type="function">
    <text evidence="2">As a component of the GATOR1 complex functions as an inhibitor of the amino acid-sensing branch of the TORC1 pathway.</text>
</comment>
<comment type="subcellular location">
    <subcellularLocation>
        <location evidence="2">Lysosome</location>
    </subcellularLocation>
</comment>
<evidence type="ECO:0000313" key="6">
    <source>
        <dbReference type="EMBL" id="KAH9521670.1"/>
    </source>
</evidence>
<evidence type="ECO:0000313" key="7">
    <source>
        <dbReference type="Proteomes" id="UP000790347"/>
    </source>
</evidence>
<dbReference type="EMBL" id="SDOV01000007">
    <property type="protein sequence ID" value="KAH7639616.1"/>
    <property type="molecule type" value="Genomic_DNA"/>
</dbReference>
<evidence type="ECO:0000256" key="1">
    <source>
        <dbReference type="ARBA" id="ARBA00010546"/>
    </source>
</evidence>
<dbReference type="Proteomes" id="UP000828236">
    <property type="component" value="Unassembled WGS sequence"/>
</dbReference>
<dbReference type="OrthoDB" id="18648at2759"/>
<keyword evidence="2" id="KW-0458">Lysosome</keyword>
<dbReference type="AlphaFoldDB" id="A0A922I6L7"/>
<reference evidence="5" key="3">
    <citation type="journal article" date="2021" name="World Allergy Organ. J.">
        <title>Chromosome-level assembly of Dermatophagoides farinae genome and transcriptome reveals two novel allergens Der f 37 and Der f 39.</title>
        <authorList>
            <person name="Chen J."/>
            <person name="Cai Z."/>
            <person name="Fan D."/>
            <person name="Hu J."/>
            <person name="Hou Y."/>
            <person name="He Y."/>
            <person name="Zhang Z."/>
            <person name="Zhao Z."/>
            <person name="Gao P."/>
            <person name="Hu W."/>
            <person name="Sun J."/>
            <person name="Li J."/>
            <person name="Ji K."/>
        </authorList>
    </citation>
    <scope>NUCLEOTIDE SEQUENCE</scope>
    <source>
        <strain evidence="5">JKM2019</strain>
    </source>
</reference>
<dbReference type="GO" id="GO:0005764">
    <property type="term" value="C:lysosome"/>
    <property type="evidence" value="ECO:0007669"/>
    <property type="project" value="UniProtKB-SubCell"/>
</dbReference>
<evidence type="ECO:0000259" key="4">
    <source>
        <dbReference type="Pfam" id="PF24064"/>
    </source>
</evidence>
<dbReference type="GO" id="GO:0038202">
    <property type="term" value="P:TORC1 signaling"/>
    <property type="evidence" value="ECO:0007669"/>
    <property type="project" value="TreeGrafter"/>
</dbReference>
<feature type="region of interest" description="Disordered" evidence="3">
    <location>
        <begin position="575"/>
        <end position="594"/>
    </location>
</feature>
<dbReference type="GO" id="GO:0010508">
    <property type="term" value="P:positive regulation of autophagy"/>
    <property type="evidence" value="ECO:0007669"/>
    <property type="project" value="TreeGrafter"/>
</dbReference>
<dbReference type="PANTHER" id="PTHR13153:SF5">
    <property type="entry name" value="GATOR COMPLEX PROTEIN NPRL3"/>
    <property type="match status" value="1"/>
</dbReference>
<reference evidence="6" key="1">
    <citation type="submission" date="2013-05" db="EMBL/GenBank/DDBJ databases">
        <authorList>
            <person name="Yim A.K.Y."/>
            <person name="Chan T.F."/>
            <person name="Ji K.M."/>
            <person name="Liu X.Y."/>
            <person name="Zhou J.W."/>
            <person name="Li R.Q."/>
            <person name="Yang K.Y."/>
            <person name="Li J."/>
            <person name="Li M."/>
            <person name="Law P.T.W."/>
            <person name="Wu Y.L."/>
            <person name="Cai Z.L."/>
            <person name="Qin H."/>
            <person name="Bao Y."/>
            <person name="Leung R.K.K."/>
            <person name="Ng P.K.S."/>
            <person name="Zou J."/>
            <person name="Zhong X.J."/>
            <person name="Ran P.X."/>
            <person name="Zhong N.S."/>
            <person name="Liu Z.G."/>
            <person name="Tsui S.K.W."/>
        </authorList>
    </citation>
    <scope>NUCLEOTIDE SEQUENCE</scope>
    <source>
        <strain evidence="6">Derf</strain>
        <tissue evidence="6">Whole organism</tissue>
    </source>
</reference>